<comment type="similarity">
    <text evidence="3 10">Belongs to the cytochrome c oxidase bacterial subunit CtaF family.</text>
</comment>
<dbReference type="PIRSF" id="PIRSF017385">
    <property type="entry name" value="CtaF"/>
    <property type="match status" value="1"/>
</dbReference>
<evidence type="ECO:0000313" key="12">
    <source>
        <dbReference type="EMBL" id="ASY27631.1"/>
    </source>
</evidence>
<evidence type="ECO:0000256" key="8">
    <source>
        <dbReference type="ARBA" id="ARBA00023136"/>
    </source>
</evidence>
<feature type="transmembrane region" description="Helical" evidence="11">
    <location>
        <begin position="98"/>
        <end position="122"/>
    </location>
</feature>
<evidence type="ECO:0000256" key="6">
    <source>
        <dbReference type="ARBA" id="ARBA00022967"/>
    </source>
</evidence>
<evidence type="ECO:0000256" key="10">
    <source>
        <dbReference type="PIRNR" id="PIRNR017385"/>
    </source>
</evidence>
<dbReference type="GO" id="GO:0004129">
    <property type="term" value="F:cytochrome-c oxidase activity"/>
    <property type="evidence" value="ECO:0007669"/>
    <property type="project" value="UniProtKB-EC"/>
</dbReference>
<proteinExistence type="inferred from homology"/>
<evidence type="ECO:0000256" key="5">
    <source>
        <dbReference type="ARBA" id="ARBA00022692"/>
    </source>
</evidence>
<dbReference type="EMBL" id="CP016782">
    <property type="protein sequence ID" value="ASY27631.1"/>
    <property type="molecule type" value="Genomic_DNA"/>
</dbReference>
<dbReference type="RefSeq" id="WP_095697929.1">
    <property type="nucleotide sequence ID" value="NZ_CP016782.1"/>
</dbReference>
<protein>
    <recommendedName>
        <fullName evidence="10">Cytochrome c oxidase polypeptide 4</fullName>
        <ecNumber evidence="10">7.1.1.9</ecNumber>
    </recommendedName>
    <alternativeName>
        <fullName evidence="10">Cytochrome aa3 subunit 4</fullName>
    </alternativeName>
    <alternativeName>
        <fullName evidence="10">Cytochrome c oxidase polypeptide IV</fullName>
    </alternativeName>
</protein>
<name>A0A249LET0_9ACTN</name>
<dbReference type="Proteomes" id="UP000217221">
    <property type="component" value="Chromosome"/>
</dbReference>
<gene>
    <name evidence="12" type="ORF">PHILAsVB114_03020</name>
</gene>
<keyword evidence="8 10" id="KW-0472">Membrane</keyword>
<dbReference type="Pfam" id="PF12270">
    <property type="entry name" value="Cyt_c_ox_IV"/>
    <property type="match status" value="1"/>
</dbReference>
<comment type="subunit">
    <text evidence="10">Associates with subunits I, II and III to form cytochrome c oxidase.</text>
</comment>
<dbReference type="GO" id="GO:0022900">
    <property type="term" value="P:electron transport chain"/>
    <property type="evidence" value="ECO:0007669"/>
    <property type="project" value="InterPro"/>
</dbReference>
<reference evidence="12 13" key="1">
    <citation type="submission" date="2016-07" db="EMBL/GenBank/DDBJ databases">
        <title>High microdiversification within the ubiquitous acI lineage of Actinobacteria.</title>
        <authorList>
            <person name="Neuenschwander S.M."/>
            <person name="Salcher M."/>
            <person name="Ghai R."/>
            <person name="Pernthaler J."/>
        </authorList>
    </citation>
    <scope>NUCLEOTIDE SEQUENCE [LARGE SCALE GENOMIC DNA]</scope>
    <source>
        <strain evidence="12">MMS-VB-114</strain>
    </source>
</reference>
<evidence type="ECO:0000256" key="7">
    <source>
        <dbReference type="ARBA" id="ARBA00022989"/>
    </source>
</evidence>
<evidence type="ECO:0000256" key="1">
    <source>
        <dbReference type="ARBA" id="ARBA00002536"/>
    </source>
</evidence>
<dbReference type="GO" id="GO:0005886">
    <property type="term" value="C:plasma membrane"/>
    <property type="evidence" value="ECO:0007669"/>
    <property type="project" value="UniProtKB-SubCell"/>
</dbReference>
<sequence length="134" mass="14841">MKTNWMLFVGLSIFYFFITIVYWQVDGEALGITGLLLSACLAGMVGFYVWFTQKRIGKLLPEDNTEAEIADGAGELGFFSPHSWWPLPTGMSAVATGLGLIIGWWFTLIAISALVICVIGWVTEYEKPLSSTQH</sequence>
<keyword evidence="4 10" id="KW-1003">Cell membrane</keyword>
<comment type="function">
    <text evidence="1 10">Part of cytochrome c oxidase, its function is unknown.</text>
</comment>
<evidence type="ECO:0000313" key="13">
    <source>
        <dbReference type="Proteomes" id="UP000217221"/>
    </source>
</evidence>
<comment type="catalytic activity">
    <reaction evidence="9 10">
        <text>4 Fe(II)-[cytochrome c] + O2 + 8 H(+)(in) = 4 Fe(III)-[cytochrome c] + 2 H2O + 4 H(+)(out)</text>
        <dbReference type="Rhea" id="RHEA:11436"/>
        <dbReference type="Rhea" id="RHEA-COMP:10350"/>
        <dbReference type="Rhea" id="RHEA-COMP:14399"/>
        <dbReference type="ChEBI" id="CHEBI:15377"/>
        <dbReference type="ChEBI" id="CHEBI:15378"/>
        <dbReference type="ChEBI" id="CHEBI:15379"/>
        <dbReference type="ChEBI" id="CHEBI:29033"/>
        <dbReference type="ChEBI" id="CHEBI:29034"/>
        <dbReference type="EC" id="7.1.1.9"/>
    </reaction>
</comment>
<evidence type="ECO:0000256" key="4">
    <source>
        <dbReference type="ARBA" id="ARBA00022475"/>
    </source>
</evidence>
<keyword evidence="13" id="KW-1185">Reference proteome</keyword>
<dbReference type="EC" id="7.1.1.9" evidence="10"/>
<feature type="transmembrane region" description="Helical" evidence="11">
    <location>
        <begin position="29"/>
        <end position="51"/>
    </location>
</feature>
<evidence type="ECO:0000256" key="9">
    <source>
        <dbReference type="ARBA" id="ARBA00047816"/>
    </source>
</evidence>
<dbReference type="InterPro" id="IPR021050">
    <property type="entry name" value="Cyt_c_oxidase_su4_actinobac"/>
</dbReference>
<evidence type="ECO:0000256" key="3">
    <source>
        <dbReference type="ARBA" id="ARBA00006870"/>
    </source>
</evidence>
<keyword evidence="7 11" id="KW-1133">Transmembrane helix</keyword>
<keyword evidence="6 10" id="KW-1278">Translocase</keyword>
<organism evidence="12 13">
    <name type="scientific">Candidatus Planktophila limnetica</name>
    <dbReference type="NCBI Taxonomy" id="573600"/>
    <lineage>
        <taxon>Bacteria</taxon>
        <taxon>Bacillati</taxon>
        <taxon>Actinomycetota</taxon>
        <taxon>Actinomycetes</taxon>
        <taxon>Candidatus Nanopelagicales</taxon>
        <taxon>Candidatus Nanopelagicaceae</taxon>
        <taxon>Candidatus Planktophila</taxon>
    </lineage>
</organism>
<feature type="transmembrane region" description="Helical" evidence="11">
    <location>
        <begin position="5"/>
        <end position="23"/>
    </location>
</feature>
<comment type="subcellular location">
    <subcellularLocation>
        <location evidence="2">Cell membrane</location>
        <topology evidence="2">Multi-pass membrane protein</topology>
    </subcellularLocation>
</comment>
<evidence type="ECO:0000256" key="2">
    <source>
        <dbReference type="ARBA" id="ARBA00004651"/>
    </source>
</evidence>
<evidence type="ECO:0000256" key="11">
    <source>
        <dbReference type="SAM" id="Phobius"/>
    </source>
</evidence>
<dbReference type="AlphaFoldDB" id="A0A249LET0"/>
<dbReference type="OrthoDB" id="5244617at2"/>
<accession>A0A249LET0</accession>
<keyword evidence="5 11" id="KW-0812">Transmembrane</keyword>
<dbReference type="KEGG" id="plim:PHILAsVB114_03020"/>